<dbReference type="Gene3D" id="3.30.420.10">
    <property type="entry name" value="Ribonuclease H-like superfamily/Ribonuclease H"/>
    <property type="match status" value="1"/>
</dbReference>
<dbReference type="AlphaFoldDB" id="A0A371FH11"/>
<sequence>MLAHTTWLIAKTDPLKYIFEKLTLTGRIARWQMALLKYGIVYTNQKAIKGSVLSEQLAQHPLNEYHPLRYEFPDEKIMTMKEINGEVESDDCKLCFGGALNLLRNGIGVVLAYLEGQYFPFPARLGFECTNNMAEYEACAMGITMAMEHQVKKLKVFRDLVLVIYQLRGEWETCDAKLIPYHDHIMAMGEKFDEILFHYVSRDENQMVDALATLSSMLQENEKAEADGKPWYHDIREYLKKGIYPLGATKNDKRTLRRLAAGFFLSRVILYKRSMNSSYIVWMTGSPGDHGGDSSSRLLLVQDGVGLLLACEEVHQMLNVCRQYSCGAIRPLQPNFFVALPSIYI</sequence>
<comment type="caution">
    <text evidence="2">The sequence shown here is derived from an EMBL/GenBank/DDBJ whole genome shotgun (WGS) entry which is preliminary data.</text>
</comment>
<organism evidence="2 3">
    <name type="scientific">Mucuna pruriens</name>
    <name type="common">Velvet bean</name>
    <name type="synonym">Dolichos pruriens</name>
    <dbReference type="NCBI Taxonomy" id="157652"/>
    <lineage>
        <taxon>Eukaryota</taxon>
        <taxon>Viridiplantae</taxon>
        <taxon>Streptophyta</taxon>
        <taxon>Embryophyta</taxon>
        <taxon>Tracheophyta</taxon>
        <taxon>Spermatophyta</taxon>
        <taxon>Magnoliopsida</taxon>
        <taxon>eudicotyledons</taxon>
        <taxon>Gunneridae</taxon>
        <taxon>Pentapetalae</taxon>
        <taxon>rosids</taxon>
        <taxon>fabids</taxon>
        <taxon>Fabales</taxon>
        <taxon>Fabaceae</taxon>
        <taxon>Papilionoideae</taxon>
        <taxon>50 kb inversion clade</taxon>
        <taxon>NPAAA clade</taxon>
        <taxon>indigoferoid/millettioid clade</taxon>
        <taxon>Phaseoleae</taxon>
        <taxon>Mucuna</taxon>
    </lineage>
</organism>
<dbReference type="SUPFAM" id="SSF53098">
    <property type="entry name" value="Ribonuclease H-like"/>
    <property type="match status" value="1"/>
</dbReference>
<dbReference type="GO" id="GO:0004523">
    <property type="term" value="F:RNA-DNA hybrid ribonuclease activity"/>
    <property type="evidence" value="ECO:0007669"/>
    <property type="project" value="InterPro"/>
</dbReference>
<keyword evidence="3" id="KW-1185">Reference proteome</keyword>
<evidence type="ECO:0000313" key="3">
    <source>
        <dbReference type="Proteomes" id="UP000257109"/>
    </source>
</evidence>
<dbReference type="InterPro" id="IPR002156">
    <property type="entry name" value="RNaseH_domain"/>
</dbReference>
<accession>A0A371FH11</accession>
<proteinExistence type="predicted"/>
<feature type="non-terminal residue" evidence="2">
    <location>
        <position position="1"/>
    </location>
</feature>
<dbReference type="CDD" id="cd09279">
    <property type="entry name" value="RNase_HI_like"/>
    <property type="match status" value="1"/>
</dbReference>
<dbReference type="Proteomes" id="UP000257109">
    <property type="component" value="Unassembled WGS sequence"/>
</dbReference>
<dbReference type="Pfam" id="PF13456">
    <property type="entry name" value="RVT_3"/>
    <property type="match status" value="1"/>
</dbReference>
<feature type="domain" description="RNase H type-1" evidence="1">
    <location>
        <begin position="106"/>
        <end position="213"/>
    </location>
</feature>
<dbReference type="PANTHER" id="PTHR48475">
    <property type="entry name" value="RIBONUCLEASE H"/>
    <property type="match status" value="1"/>
</dbReference>
<evidence type="ECO:0000259" key="1">
    <source>
        <dbReference type="Pfam" id="PF13456"/>
    </source>
</evidence>
<dbReference type="InterPro" id="IPR012337">
    <property type="entry name" value="RNaseH-like_sf"/>
</dbReference>
<reference evidence="2" key="1">
    <citation type="submission" date="2018-05" db="EMBL/GenBank/DDBJ databases">
        <title>Draft genome of Mucuna pruriens seed.</title>
        <authorList>
            <person name="Nnadi N.E."/>
            <person name="Vos R."/>
            <person name="Hasami M.H."/>
            <person name="Devisetty U.K."/>
            <person name="Aguiy J.C."/>
        </authorList>
    </citation>
    <scope>NUCLEOTIDE SEQUENCE [LARGE SCALE GENOMIC DNA]</scope>
    <source>
        <strain evidence="2">JCA_2017</strain>
    </source>
</reference>
<protein>
    <recommendedName>
        <fullName evidence="1">RNase H type-1 domain-containing protein</fullName>
    </recommendedName>
</protein>
<dbReference type="InterPro" id="IPR036397">
    <property type="entry name" value="RNaseH_sf"/>
</dbReference>
<dbReference type="OrthoDB" id="2016287at2759"/>
<dbReference type="PANTHER" id="PTHR48475:SF1">
    <property type="entry name" value="RNASE H TYPE-1 DOMAIN-CONTAINING PROTEIN"/>
    <property type="match status" value="1"/>
</dbReference>
<dbReference type="STRING" id="157652.A0A371FH11"/>
<name>A0A371FH11_MUCPR</name>
<dbReference type="EMBL" id="QJKJ01009130">
    <property type="protein sequence ID" value="RDX77614.1"/>
    <property type="molecule type" value="Genomic_DNA"/>
</dbReference>
<gene>
    <name evidence="2" type="ORF">CR513_42233</name>
</gene>
<evidence type="ECO:0000313" key="2">
    <source>
        <dbReference type="EMBL" id="RDX77614.1"/>
    </source>
</evidence>
<dbReference type="GO" id="GO:0003676">
    <property type="term" value="F:nucleic acid binding"/>
    <property type="evidence" value="ECO:0007669"/>
    <property type="project" value="InterPro"/>
</dbReference>